<dbReference type="Proteomes" id="UP001283341">
    <property type="component" value="Unassembled WGS sequence"/>
</dbReference>
<dbReference type="AlphaFoldDB" id="A0AAE0ITM7"/>
<reference evidence="2" key="2">
    <citation type="submission" date="2023-06" db="EMBL/GenBank/DDBJ databases">
        <authorList>
            <consortium name="Lawrence Berkeley National Laboratory"/>
            <person name="Haridas S."/>
            <person name="Hensen N."/>
            <person name="Bonometti L."/>
            <person name="Westerberg I."/>
            <person name="Brannstrom I.O."/>
            <person name="Guillou S."/>
            <person name="Cros-Aarteil S."/>
            <person name="Calhoun S."/>
            <person name="Kuo A."/>
            <person name="Mondo S."/>
            <person name="Pangilinan J."/>
            <person name="Riley R."/>
            <person name="Labutti K."/>
            <person name="Andreopoulos B."/>
            <person name="Lipzen A."/>
            <person name="Chen C."/>
            <person name="Yanf M."/>
            <person name="Daum C."/>
            <person name="Ng V."/>
            <person name="Clum A."/>
            <person name="Steindorff A."/>
            <person name="Ohm R."/>
            <person name="Martin F."/>
            <person name="Silar P."/>
            <person name="Natvig D."/>
            <person name="Lalanne C."/>
            <person name="Gautier V."/>
            <person name="Ament-Velasquez S.L."/>
            <person name="Kruys A."/>
            <person name="Hutchinson M.I."/>
            <person name="Powell A.J."/>
            <person name="Barry K."/>
            <person name="Miller A.N."/>
            <person name="Grigoriev I.V."/>
            <person name="Debuchy R."/>
            <person name="Gladieux P."/>
            <person name="Thoren M.H."/>
            <person name="Johannesson H."/>
        </authorList>
    </citation>
    <scope>NUCLEOTIDE SEQUENCE</scope>
    <source>
        <strain evidence="2">CBS 118394</strain>
    </source>
</reference>
<keyword evidence="3" id="KW-1185">Reference proteome</keyword>
<proteinExistence type="predicted"/>
<evidence type="ECO:0000313" key="3">
    <source>
        <dbReference type="Proteomes" id="UP001283341"/>
    </source>
</evidence>
<reference evidence="2" key="1">
    <citation type="journal article" date="2023" name="Mol. Phylogenet. Evol.">
        <title>Genome-scale phylogeny and comparative genomics of the fungal order Sordariales.</title>
        <authorList>
            <person name="Hensen N."/>
            <person name="Bonometti L."/>
            <person name="Westerberg I."/>
            <person name="Brannstrom I.O."/>
            <person name="Guillou S."/>
            <person name="Cros-Aarteil S."/>
            <person name="Calhoun S."/>
            <person name="Haridas S."/>
            <person name="Kuo A."/>
            <person name="Mondo S."/>
            <person name="Pangilinan J."/>
            <person name="Riley R."/>
            <person name="LaButti K."/>
            <person name="Andreopoulos B."/>
            <person name="Lipzen A."/>
            <person name="Chen C."/>
            <person name="Yan M."/>
            <person name="Daum C."/>
            <person name="Ng V."/>
            <person name="Clum A."/>
            <person name="Steindorff A."/>
            <person name="Ohm R.A."/>
            <person name="Martin F."/>
            <person name="Silar P."/>
            <person name="Natvig D.O."/>
            <person name="Lalanne C."/>
            <person name="Gautier V."/>
            <person name="Ament-Velasquez S.L."/>
            <person name="Kruys A."/>
            <person name="Hutchinson M.I."/>
            <person name="Powell A.J."/>
            <person name="Barry K."/>
            <person name="Miller A.N."/>
            <person name="Grigoriev I.V."/>
            <person name="Debuchy R."/>
            <person name="Gladieux P."/>
            <person name="Hiltunen Thoren M."/>
            <person name="Johannesson H."/>
        </authorList>
    </citation>
    <scope>NUCLEOTIDE SEQUENCE</scope>
    <source>
        <strain evidence="2">CBS 118394</strain>
    </source>
</reference>
<organism evidence="2 3">
    <name type="scientific">Apodospora peruviana</name>
    <dbReference type="NCBI Taxonomy" id="516989"/>
    <lineage>
        <taxon>Eukaryota</taxon>
        <taxon>Fungi</taxon>
        <taxon>Dikarya</taxon>
        <taxon>Ascomycota</taxon>
        <taxon>Pezizomycotina</taxon>
        <taxon>Sordariomycetes</taxon>
        <taxon>Sordariomycetidae</taxon>
        <taxon>Sordariales</taxon>
        <taxon>Lasiosphaeriaceae</taxon>
        <taxon>Apodospora</taxon>
    </lineage>
</organism>
<name>A0AAE0ITM7_9PEZI</name>
<gene>
    <name evidence="2" type="ORF">B0H66DRAFT_82505</name>
</gene>
<evidence type="ECO:0000256" key="1">
    <source>
        <dbReference type="SAM" id="MobiDB-lite"/>
    </source>
</evidence>
<comment type="caution">
    <text evidence="2">The sequence shown here is derived from an EMBL/GenBank/DDBJ whole genome shotgun (WGS) entry which is preliminary data.</text>
</comment>
<feature type="region of interest" description="Disordered" evidence="1">
    <location>
        <begin position="164"/>
        <end position="187"/>
    </location>
</feature>
<evidence type="ECO:0000313" key="2">
    <source>
        <dbReference type="EMBL" id="KAK3330952.1"/>
    </source>
</evidence>
<dbReference type="EMBL" id="JAUEDM010000001">
    <property type="protein sequence ID" value="KAK3330952.1"/>
    <property type="molecule type" value="Genomic_DNA"/>
</dbReference>
<sequence length="243" mass="26573">MVIRTVLYGLSVQYVQVPYGVLGLPSVFTRLGYLSVTSSYLPSLPPSKHPHVTCDPMAKWNLELGEDGSSPGFPLSSLTGRRLSLVAIQSWKPLAWQPRDLDEKASIPEEAKVPLRCSQAGSWSRCARDLTTDARQIFLIPFLLFFFFPRNLSASYRTAPHRTSMPTGHRHCCGTPTPTPSDDRLAPRPPHCRVGWMLPSSAVSSEPCEPGRVGVGVGTARYKAARTSFSPSVAIPTSARLPV</sequence>
<protein>
    <submittedName>
        <fullName evidence="2">Uncharacterized protein</fullName>
    </submittedName>
</protein>
<accession>A0AAE0ITM7</accession>